<dbReference type="EMBL" id="CP048685">
    <property type="protein sequence ID" value="QPJ62616.1"/>
    <property type="molecule type" value="Genomic_DNA"/>
</dbReference>
<dbReference type="SUPFAM" id="SSF143744">
    <property type="entry name" value="GlcG-like"/>
    <property type="match status" value="1"/>
</dbReference>
<organism evidence="1 2">
    <name type="scientific">Candidatus Nitronauta litoralis</name>
    <dbReference type="NCBI Taxonomy" id="2705533"/>
    <lineage>
        <taxon>Bacteria</taxon>
        <taxon>Pseudomonadati</taxon>
        <taxon>Nitrospinota/Tectimicrobiota group</taxon>
        <taxon>Nitrospinota</taxon>
        <taxon>Nitrospinia</taxon>
        <taxon>Nitrospinales</taxon>
        <taxon>Nitrospinaceae</taxon>
        <taxon>Candidatus Nitronauta</taxon>
    </lineage>
</organism>
<protein>
    <submittedName>
        <fullName evidence="1">Heme-binding protein</fullName>
    </submittedName>
</protein>
<sequence length="146" mass="15366">MAELTTVKDLSDDLARHVLRTATGKARELDCKMNVAVVGSDGNLKSFFRMEGAWTGSIDIAIKKAKTARLFNMSTGEVGKLSQPGGSFYQIEHSNGGLVTFPGGIPLKTAQGDIVGAIGASGDTVENEHKVALAGVEYLLKALKGE</sequence>
<dbReference type="InterPro" id="IPR052517">
    <property type="entry name" value="GlcG_carb_metab_protein"/>
</dbReference>
<evidence type="ECO:0000313" key="1">
    <source>
        <dbReference type="EMBL" id="QPJ62616.1"/>
    </source>
</evidence>
<dbReference type="AlphaFoldDB" id="A0A7T0BXE5"/>
<accession>A0A7T0BXE5</accession>
<dbReference type="Gene3D" id="3.30.450.150">
    <property type="entry name" value="Haem-degrading domain"/>
    <property type="match status" value="1"/>
</dbReference>
<dbReference type="InterPro" id="IPR038084">
    <property type="entry name" value="PduO/GlcC-like_sf"/>
</dbReference>
<name>A0A7T0BXE5_9BACT</name>
<reference evidence="1 2" key="1">
    <citation type="submission" date="2020-02" db="EMBL/GenBank/DDBJ databases">
        <title>Genomic and physiological characterization of two novel Nitrospinaceae genera.</title>
        <authorList>
            <person name="Mueller A.J."/>
            <person name="Jung M.-Y."/>
            <person name="Strachan C.R."/>
            <person name="Herbold C.W."/>
            <person name="Kirkegaard R.H."/>
            <person name="Daims H."/>
        </authorList>
    </citation>
    <scope>NUCLEOTIDE SEQUENCE [LARGE SCALE GENOMIC DNA]</scope>
    <source>
        <strain evidence="1">EB</strain>
    </source>
</reference>
<dbReference type="Pfam" id="PF03928">
    <property type="entry name" value="HbpS-like"/>
    <property type="match status" value="1"/>
</dbReference>
<gene>
    <name evidence="1" type="ORF">G3M70_12330</name>
</gene>
<dbReference type="KEGG" id="nli:G3M70_12330"/>
<evidence type="ECO:0000313" key="2">
    <source>
        <dbReference type="Proteomes" id="UP000594688"/>
    </source>
</evidence>
<dbReference type="PANTHER" id="PTHR34309">
    <property type="entry name" value="SLR1406 PROTEIN"/>
    <property type="match status" value="1"/>
</dbReference>
<dbReference type="InterPro" id="IPR005624">
    <property type="entry name" value="PduO/GlcC-like"/>
</dbReference>
<dbReference type="PANTHER" id="PTHR34309:SF1">
    <property type="entry name" value="PROTEIN GLCG"/>
    <property type="match status" value="1"/>
</dbReference>
<dbReference type="Proteomes" id="UP000594688">
    <property type="component" value="Chromosome"/>
</dbReference>
<proteinExistence type="predicted"/>